<evidence type="ECO:0000256" key="2">
    <source>
        <dbReference type="ARBA" id="ARBA00022516"/>
    </source>
</evidence>
<comment type="caution">
    <text evidence="10">The sequence shown here is derived from an EMBL/GenBank/DDBJ whole genome shotgun (WGS) entry which is preliminary data.</text>
</comment>
<dbReference type="InterPro" id="IPR029069">
    <property type="entry name" value="HotDog_dom_sf"/>
</dbReference>
<proteinExistence type="predicted"/>
<dbReference type="SUPFAM" id="SSF54637">
    <property type="entry name" value="Thioesterase/thiol ester dehydrase-isomerase"/>
    <property type="match status" value="1"/>
</dbReference>
<dbReference type="InterPro" id="IPR017275">
    <property type="entry name" value="Transcription_factor_FapR"/>
</dbReference>
<dbReference type="InterPro" id="IPR036388">
    <property type="entry name" value="WH-like_DNA-bd_sf"/>
</dbReference>
<organism evidence="10 11">
    <name type="scientific">Staphylococcus lugdunensis</name>
    <dbReference type="NCBI Taxonomy" id="28035"/>
    <lineage>
        <taxon>Bacteria</taxon>
        <taxon>Bacillati</taxon>
        <taxon>Bacillota</taxon>
        <taxon>Bacilli</taxon>
        <taxon>Bacillales</taxon>
        <taxon>Staphylococcaceae</taxon>
        <taxon>Staphylococcus</taxon>
    </lineage>
</organism>
<dbReference type="CDD" id="cd03440">
    <property type="entry name" value="hot_dog"/>
    <property type="match status" value="1"/>
</dbReference>
<evidence type="ECO:0000256" key="1">
    <source>
        <dbReference type="ARBA" id="ARBA00022491"/>
    </source>
</evidence>
<dbReference type="Gene3D" id="3.10.129.10">
    <property type="entry name" value="Hotdog Thioesterase"/>
    <property type="match status" value="1"/>
</dbReference>
<evidence type="ECO:0000313" key="10">
    <source>
        <dbReference type="EMBL" id="KXA39698.1"/>
    </source>
</evidence>
<keyword evidence="7" id="KW-0275">Fatty acid biosynthesis</keyword>
<dbReference type="InterPro" id="IPR006683">
    <property type="entry name" value="Thioestr_dom"/>
</dbReference>
<keyword evidence="3" id="KW-0276">Fatty acid metabolism</keyword>
<evidence type="ECO:0000256" key="4">
    <source>
        <dbReference type="ARBA" id="ARBA00023015"/>
    </source>
</evidence>
<keyword evidence="8" id="KW-0804">Transcription</keyword>
<dbReference type="Proteomes" id="UP000070063">
    <property type="component" value="Unassembled WGS sequence"/>
</dbReference>
<keyword evidence="2" id="KW-0444">Lipid biosynthesis</keyword>
<protein>
    <submittedName>
        <fullName evidence="10">Transcription factor FapR</fullName>
    </submittedName>
</protein>
<evidence type="ECO:0000256" key="5">
    <source>
        <dbReference type="ARBA" id="ARBA00023098"/>
    </source>
</evidence>
<evidence type="ECO:0000313" key="11">
    <source>
        <dbReference type="Proteomes" id="UP000070063"/>
    </source>
</evidence>
<dbReference type="EMBL" id="LRQI01000024">
    <property type="protein sequence ID" value="KXA39698.1"/>
    <property type="molecule type" value="Genomic_DNA"/>
</dbReference>
<evidence type="ECO:0000256" key="7">
    <source>
        <dbReference type="ARBA" id="ARBA00023160"/>
    </source>
</evidence>
<dbReference type="NCBIfam" id="NF003359">
    <property type="entry name" value="PRK04424.1"/>
    <property type="match status" value="1"/>
</dbReference>
<dbReference type="AlphaFoldDB" id="A0ABD4EHC7"/>
<evidence type="ECO:0000259" key="9">
    <source>
        <dbReference type="Pfam" id="PF03061"/>
    </source>
</evidence>
<reference evidence="10 11" key="1">
    <citation type="submission" date="2016-01" db="EMBL/GenBank/DDBJ databases">
        <authorList>
            <person name="Mitreva M."/>
            <person name="Pepin K.H."/>
            <person name="Mihindukulasuriya K.A."/>
            <person name="Fulton R."/>
            <person name="Fronick C."/>
            <person name="O'Laughlin M."/>
            <person name="Miner T."/>
            <person name="Herter B."/>
            <person name="Rosa B.A."/>
            <person name="Cordes M."/>
            <person name="Tomlinson C."/>
            <person name="Wollam A."/>
            <person name="Palsikar V.B."/>
            <person name="Mardis E.R."/>
            <person name="Wilson R.K."/>
        </authorList>
    </citation>
    <scope>NUCLEOTIDE SEQUENCE [LARGE SCALE GENOMIC DNA]</scope>
    <source>
        <strain evidence="10 11">MJR7738</strain>
    </source>
</reference>
<accession>A0ABD4EHC7</accession>
<gene>
    <name evidence="10" type="ORF">HMPREF3225_00598</name>
</gene>
<dbReference type="GO" id="GO:0006633">
    <property type="term" value="P:fatty acid biosynthetic process"/>
    <property type="evidence" value="ECO:0007669"/>
    <property type="project" value="UniProtKB-KW"/>
</dbReference>
<dbReference type="Pfam" id="PF03061">
    <property type="entry name" value="4HBT"/>
    <property type="match status" value="1"/>
</dbReference>
<keyword evidence="6" id="KW-0238">DNA-binding</keyword>
<evidence type="ECO:0000256" key="3">
    <source>
        <dbReference type="ARBA" id="ARBA00022832"/>
    </source>
</evidence>
<sequence>MVLNKRGDGMKLKKNERRIAIQQAIEHNPFITDHELCEQFSVSIQTIRLDRTHLKIPELRKRIKLVAEQNYQHLESLEANEIFGDIIKMNPNIEAESIIHIASDSVFSKNNIARGHILFAQANSLCVALIHKPTVLTSESNVTFVEKVKLNDTVRARAKVVKHSENYYHIDVTSYVKEILVFKGHFKMFYISEDEYNG</sequence>
<keyword evidence="4" id="KW-0805">Transcription regulation</keyword>
<keyword evidence="5" id="KW-0443">Lipid metabolism</keyword>
<keyword evidence="1" id="KW-0678">Repressor</keyword>
<evidence type="ECO:0000256" key="6">
    <source>
        <dbReference type="ARBA" id="ARBA00023125"/>
    </source>
</evidence>
<dbReference type="GO" id="GO:0003677">
    <property type="term" value="F:DNA binding"/>
    <property type="evidence" value="ECO:0007669"/>
    <property type="project" value="UniProtKB-KW"/>
</dbReference>
<feature type="domain" description="Thioesterase" evidence="9">
    <location>
        <begin position="122"/>
        <end position="164"/>
    </location>
</feature>
<dbReference type="PIRSF" id="PIRSF037733">
    <property type="entry name" value="Transcription_factor_FapR"/>
    <property type="match status" value="1"/>
</dbReference>
<evidence type="ECO:0000256" key="8">
    <source>
        <dbReference type="ARBA" id="ARBA00023163"/>
    </source>
</evidence>
<dbReference type="Gene3D" id="1.10.10.10">
    <property type="entry name" value="Winged helix-like DNA-binding domain superfamily/Winged helix DNA-binding domain"/>
    <property type="match status" value="1"/>
</dbReference>
<name>A0ABD4EHC7_STALU</name>